<protein>
    <submittedName>
        <fullName evidence="3">EamA family transporter</fullName>
    </submittedName>
</protein>
<reference evidence="3 4" key="1">
    <citation type="submission" date="2018-04" db="EMBL/GenBank/DDBJ databases">
        <title>Complete genome uncultured novel isolate.</title>
        <authorList>
            <person name="Merlino G."/>
        </authorList>
    </citation>
    <scope>NUCLEOTIDE SEQUENCE [LARGE SCALE GENOMIC DNA]</scope>
    <source>
        <strain evidence="4">R1DC9</strain>
    </source>
</reference>
<organism evidence="3 4">
    <name type="scientific">Mangrovivirga cuniculi</name>
    <dbReference type="NCBI Taxonomy" id="2715131"/>
    <lineage>
        <taxon>Bacteria</taxon>
        <taxon>Pseudomonadati</taxon>
        <taxon>Bacteroidota</taxon>
        <taxon>Cytophagia</taxon>
        <taxon>Cytophagales</taxon>
        <taxon>Mangrovivirgaceae</taxon>
        <taxon>Mangrovivirga</taxon>
    </lineage>
</organism>
<feature type="transmembrane region" description="Helical" evidence="1">
    <location>
        <begin position="238"/>
        <end position="258"/>
    </location>
</feature>
<evidence type="ECO:0000259" key="2">
    <source>
        <dbReference type="Pfam" id="PF00892"/>
    </source>
</evidence>
<feature type="domain" description="EamA" evidence="2">
    <location>
        <begin position="142"/>
        <end position="282"/>
    </location>
</feature>
<dbReference type="PANTHER" id="PTHR22911">
    <property type="entry name" value="ACYL-MALONYL CONDENSING ENZYME-RELATED"/>
    <property type="match status" value="1"/>
</dbReference>
<evidence type="ECO:0000313" key="3">
    <source>
        <dbReference type="EMBL" id="QCK14773.1"/>
    </source>
</evidence>
<feature type="transmembrane region" description="Helical" evidence="1">
    <location>
        <begin position="90"/>
        <end position="109"/>
    </location>
</feature>
<keyword evidence="4" id="KW-1185">Reference proteome</keyword>
<dbReference type="EMBL" id="CP028923">
    <property type="protein sequence ID" value="QCK14773.1"/>
    <property type="molecule type" value="Genomic_DNA"/>
</dbReference>
<feature type="transmembrane region" description="Helical" evidence="1">
    <location>
        <begin position="63"/>
        <end position="84"/>
    </location>
</feature>
<sequence length="297" mass="33219">MPGKDFLKLHLIVFAWGFTAILGKLISIPAVEMVFYRTFFAAIIIYFLLRFKKIKIGVPGKDIWRLLGTGLIIGAHWIMFFGSIKVSNASIALTGMATASLWTSILEPIVLGRRILWYEVLLGTVVIIGLAIIFSLQLENIIGVIMALLSAFLASSFSIINSRFTRKYDPYAITFYEMTGATISIALFFPLYQLWFTGGTPLQLGLTGMDFLYLLILAGVCTVYAFSASVEIMRRVSAFSVNLAINMEPIYGILMAVALFPEDEKMTPQFYLGAVIILAAVFSYPLFQRLHKRRMAK</sequence>
<feature type="transmembrane region" description="Helical" evidence="1">
    <location>
        <begin position="116"/>
        <end position="135"/>
    </location>
</feature>
<proteinExistence type="predicted"/>
<keyword evidence="1" id="KW-1133">Transmembrane helix</keyword>
<feature type="transmembrane region" description="Helical" evidence="1">
    <location>
        <begin position="270"/>
        <end position="287"/>
    </location>
</feature>
<accession>A0A4D7JIF7</accession>
<feature type="transmembrane region" description="Helical" evidence="1">
    <location>
        <begin position="34"/>
        <end position="51"/>
    </location>
</feature>
<dbReference type="Pfam" id="PF00892">
    <property type="entry name" value="EamA"/>
    <property type="match status" value="2"/>
</dbReference>
<dbReference type="RefSeq" id="WP_137090360.1">
    <property type="nucleotide sequence ID" value="NZ_CP028923.1"/>
</dbReference>
<feature type="domain" description="EamA" evidence="2">
    <location>
        <begin position="11"/>
        <end position="134"/>
    </location>
</feature>
<dbReference type="GO" id="GO:0016020">
    <property type="term" value="C:membrane"/>
    <property type="evidence" value="ECO:0007669"/>
    <property type="project" value="InterPro"/>
</dbReference>
<name>A0A4D7JIF7_9BACT</name>
<dbReference type="SUPFAM" id="SSF103481">
    <property type="entry name" value="Multidrug resistance efflux transporter EmrE"/>
    <property type="match status" value="2"/>
</dbReference>
<keyword evidence="1" id="KW-0472">Membrane</keyword>
<dbReference type="OrthoDB" id="9150437at2"/>
<feature type="transmembrane region" description="Helical" evidence="1">
    <location>
        <begin position="7"/>
        <end position="28"/>
    </location>
</feature>
<gene>
    <name evidence="3" type="ORF">DCC35_08480</name>
</gene>
<dbReference type="Proteomes" id="UP000298616">
    <property type="component" value="Chromosome"/>
</dbReference>
<dbReference type="PANTHER" id="PTHR22911:SF79">
    <property type="entry name" value="MOBA-LIKE NTP TRANSFERASE DOMAIN-CONTAINING PROTEIN"/>
    <property type="match status" value="1"/>
</dbReference>
<evidence type="ECO:0000313" key="4">
    <source>
        <dbReference type="Proteomes" id="UP000298616"/>
    </source>
</evidence>
<evidence type="ECO:0000256" key="1">
    <source>
        <dbReference type="SAM" id="Phobius"/>
    </source>
</evidence>
<feature type="transmembrane region" description="Helical" evidence="1">
    <location>
        <begin position="141"/>
        <end position="160"/>
    </location>
</feature>
<feature type="transmembrane region" description="Helical" evidence="1">
    <location>
        <begin position="172"/>
        <end position="192"/>
    </location>
</feature>
<keyword evidence="1" id="KW-0812">Transmembrane</keyword>
<dbReference type="InterPro" id="IPR037185">
    <property type="entry name" value="EmrE-like"/>
</dbReference>
<dbReference type="KEGG" id="fpf:DCC35_08480"/>
<dbReference type="InterPro" id="IPR000620">
    <property type="entry name" value="EamA_dom"/>
</dbReference>
<feature type="transmembrane region" description="Helical" evidence="1">
    <location>
        <begin position="204"/>
        <end position="226"/>
    </location>
</feature>
<dbReference type="AlphaFoldDB" id="A0A4D7JIF7"/>